<dbReference type="EMBL" id="BAABLX010000080">
    <property type="protein sequence ID" value="GAA4961484.1"/>
    <property type="molecule type" value="Genomic_DNA"/>
</dbReference>
<dbReference type="SUPFAM" id="SSF46689">
    <property type="entry name" value="Homeodomain-like"/>
    <property type="match status" value="1"/>
</dbReference>
<accession>A0AAV3UAK4</accession>
<dbReference type="InterPro" id="IPR009057">
    <property type="entry name" value="Homeodomain-like_sf"/>
</dbReference>
<dbReference type="Pfam" id="PF14246">
    <property type="entry name" value="TetR_C_7"/>
    <property type="match status" value="1"/>
</dbReference>
<protein>
    <recommendedName>
        <fullName evidence="4">HTH tetR-type domain-containing protein</fullName>
    </recommendedName>
</protein>
<feature type="compositionally biased region" description="Low complexity" evidence="3">
    <location>
        <begin position="39"/>
        <end position="54"/>
    </location>
</feature>
<organism evidence="5 6">
    <name type="scientific">Halioxenophilus aromaticivorans</name>
    <dbReference type="NCBI Taxonomy" id="1306992"/>
    <lineage>
        <taxon>Bacteria</taxon>
        <taxon>Pseudomonadati</taxon>
        <taxon>Pseudomonadota</taxon>
        <taxon>Gammaproteobacteria</taxon>
        <taxon>Alteromonadales</taxon>
        <taxon>Alteromonadaceae</taxon>
        <taxon>Halioxenophilus</taxon>
    </lineage>
</organism>
<feature type="domain" description="HTH tetR-type" evidence="4">
    <location>
        <begin position="67"/>
        <end position="127"/>
    </location>
</feature>
<dbReference type="Pfam" id="PF00440">
    <property type="entry name" value="TetR_N"/>
    <property type="match status" value="1"/>
</dbReference>
<evidence type="ECO:0000256" key="3">
    <source>
        <dbReference type="SAM" id="MobiDB-lite"/>
    </source>
</evidence>
<comment type="caution">
    <text evidence="5">The sequence shown here is derived from an EMBL/GenBank/DDBJ whole genome shotgun (WGS) entry which is preliminary data.</text>
</comment>
<reference evidence="6" key="1">
    <citation type="journal article" date="2019" name="Int. J. Syst. Evol. Microbiol.">
        <title>The Global Catalogue of Microorganisms (GCM) 10K type strain sequencing project: providing services to taxonomists for standard genome sequencing and annotation.</title>
        <authorList>
            <consortium name="The Broad Institute Genomics Platform"/>
            <consortium name="The Broad Institute Genome Sequencing Center for Infectious Disease"/>
            <person name="Wu L."/>
            <person name="Ma J."/>
        </authorList>
    </citation>
    <scope>NUCLEOTIDE SEQUENCE [LARGE SCALE GENOMIC DNA]</scope>
    <source>
        <strain evidence="6">JCM 19134</strain>
    </source>
</reference>
<dbReference type="GO" id="GO:0003700">
    <property type="term" value="F:DNA-binding transcription factor activity"/>
    <property type="evidence" value="ECO:0007669"/>
    <property type="project" value="TreeGrafter"/>
</dbReference>
<dbReference type="Proteomes" id="UP001409585">
    <property type="component" value="Unassembled WGS sequence"/>
</dbReference>
<dbReference type="PANTHER" id="PTHR30055:SF146">
    <property type="entry name" value="HTH-TYPE TRANSCRIPTIONAL DUAL REGULATOR CECR"/>
    <property type="match status" value="1"/>
</dbReference>
<dbReference type="PRINTS" id="PR00455">
    <property type="entry name" value="HTHTETR"/>
</dbReference>
<dbReference type="PANTHER" id="PTHR30055">
    <property type="entry name" value="HTH-TYPE TRANSCRIPTIONAL REGULATOR RUTR"/>
    <property type="match status" value="1"/>
</dbReference>
<keyword evidence="6" id="KW-1185">Reference proteome</keyword>
<dbReference type="GO" id="GO:0000976">
    <property type="term" value="F:transcription cis-regulatory region binding"/>
    <property type="evidence" value="ECO:0007669"/>
    <property type="project" value="TreeGrafter"/>
</dbReference>
<dbReference type="Gene3D" id="1.10.357.10">
    <property type="entry name" value="Tetracycline Repressor, domain 2"/>
    <property type="match status" value="1"/>
</dbReference>
<dbReference type="InterPro" id="IPR050109">
    <property type="entry name" value="HTH-type_TetR-like_transc_reg"/>
</dbReference>
<proteinExistence type="predicted"/>
<evidence type="ECO:0000256" key="1">
    <source>
        <dbReference type="ARBA" id="ARBA00023125"/>
    </source>
</evidence>
<evidence type="ECO:0000313" key="6">
    <source>
        <dbReference type="Proteomes" id="UP001409585"/>
    </source>
</evidence>
<sequence>MRVEMLLDFGTIEYHCQKQYSTSSTMSLKPVAAPDLSVQSSQSQETETQASEAQGSEAKARRNLKAEDRRAAIIQAAGELFTQHGFEKTSLDMIIAQSGGSKRAIYDLFGDKLALLHAVAVAMIDQVMNPIFDTDLNLKNEKQFLTHLGSSFLLAMISPQGIAIFKELIAQANNTDGLGTKIWQIGPERLQQQLANYLDHLVQKKHYSIANTHVASCQFFSLIKGDLHLKYLIGAAQASDRDNVEQHINNTVDAFLKLIR</sequence>
<name>A0AAV3UAK4_9ALTE</name>
<dbReference type="PROSITE" id="PS50977">
    <property type="entry name" value="HTH_TETR_2"/>
    <property type="match status" value="1"/>
</dbReference>
<dbReference type="InterPro" id="IPR039536">
    <property type="entry name" value="TetR_C_Proteobacteria"/>
</dbReference>
<keyword evidence="1 2" id="KW-0238">DNA-binding</keyword>
<evidence type="ECO:0000256" key="2">
    <source>
        <dbReference type="PROSITE-ProRule" id="PRU00335"/>
    </source>
</evidence>
<gene>
    <name evidence="5" type="ORF">GCM10025791_48760</name>
</gene>
<dbReference type="Gene3D" id="1.10.10.60">
    <property type="entry name" value="Homeodomain-like"/>
    <property type="match status" value="1"/>
</dbReference>
<evidence type="ECO:0000259" key="4">
    <source>
        <dbReference type="PROSITE" id="PS50977"/>
    </source>
</evidence>
<feature type="region of interest" description="Disordered" evidence="3">
    <location>
        <begin position="32"/>
        <end position="62"/>
    </location>
</feature>
<evidence type="ECO:0000313" key="5">
    <source>
        <dbReference type="EMBL" id="GAA4961484.1"/>
    </source>
</evidence>
<feature type="DNA-binding region" description="H-T-H motif" evidence="2">
    <location>
        <begin position="90"/>
        <end position="109"/>
    </location>
</feature>
<dbReference type="AlphaFoldDB" id="A0AAV3UAK4"/>
<dbReference type="InterPro" id="IPR001647">
    <property type="entry name" value="HTH_TetR"/>
</dbReference>